<protein>
    <submittedName>
        <fullName evidence="1">Uncharacterized protein</fullName>
    </submittedName>
</protein>
<dbReference type="SUPFAM" id="SSF53067">
    <property type="entry name" value="Actin-like ATPase domain"/>
    <property type="match status" value="1"/>
</dbReference>
<accession>A0A1A6FZ84</accession>
<dbReference type="Gene3D" id="3.90.640.10">
    <property type="entry name" value="Actin, Chain A, domain 4"/>
    <property type="match status" value="1"/>
</dbReference>
<dbReference type="AlphaFoldDB" id="A0A1A6FZ84"/>
<name>A0A1A6FZ84_NEOLE</name>
<evidence type="ECO:0000313" key="2">
    <source>
        <dbReference type="Proteomes" id="UP000092124"/>
    </source>
</evidence>
<keyword evidence="2" id="KW-1185">Reference proteome</keyword>
<dbReference type="Proteomes" id="UP000092124">
    <property type="component" value="Unassembled WGS sequence"/>
</dbReference>
<proteinExistence type="predicted"/>
<dbReference type="OrthoDB" id="5863417at2759"/>
<sequence>MKIQTEHSYSFTTTAKQEILHNIKEKLYYVTLDFEQEMVTAASSLSLEKNCELSYDQIWIREQEYHKSSPSIMHCNHF</sequence>
<gene>
    <name evidence="1" type="ORF">A6R68_09637</name>
</gene>
<evidence type="ECO:0000313" key="1">
    <source>
        <dbReference type="EMBL" id="OBS59238.1"/>
    </source>
</evidence>
<comment type="caution">
    <text evidence="1">The sequence shown here is derived from an EMBL/GenBank/DDBJ whole genome shotgun (WGS) entry which is preliminary data.</text>
</comment>
<organism evidence="1 2">
    <name type="scientific">Neotoma lepida</name>
    <name type="common">Desert woodrat</name>
    <dbReference type="NCBI Taxonomy" id="56216"/>
    <lineage>
        <taxon>Eukaryota</taxon>
        <taxon>Metazoa</taxon>
        <taxon>Chordata</taxon>
        <taxon>Craniata</taxon>
        <taxon>Vertebrata</taxon>
        <taxon>Euteleostomi</taxon>
        <taxon>Mammalia</taxon>
        <taxon>Eutheria</taxon>
        <taxon>Euarchontoglires</taxon>
        <taxon>Glires</taxon>
        <taxon>Rodentia</taxon>
        <taxon>Myomorpha</taxon>
        <taxon>Muroidea</taxon>
        <taxon>Cricetidae</taxon>
        <taxon>Neotominae</taxon>
        <taxon>Neotoma</taxon>
    </lineage>
</organism>
<dbReference type="InterPro" id="IPR043129">
    <property type="entry name" value="ATPase_NBD"/>
</dbReference>
<dbReference type="EMBL" id="LZPO01108361">
    <property type="protein sequence ID" value="OBS59238.1"/>
    <property type="molecule type" value="Genomic_DNA"/>
</dbReference>
<reference evidence="1 2" key="1">
    <citation type="submission" date="2016-06" db="EMBL/GenBank/DDBJ databases">
        <title>The Draft Genome Sequence and Annotation of the Desert Woodrat Neotoma lepida.</title>
        <authorList>
            <person name="Campbell M."/>
            <person name="Oakeson K.F."/>
            <person name="Yandell M."/>
            <person name="Halpert J.R."/>
            <person name="Dearing D."/>
        </authorList>
    </citation>
    <scope>NUCLEOTIDE SEQUENCE [LARGE SCALE GENOMIC DNA]</scope>
    <source>
        <strain evidence="1">417</strain>
        <tissue evidence="1">Liver</tissue>
    </source>
</reference>
<dbReference type="STRING" id="56216.A0A1A6FZ84"/>